<comment type="caution">
    <text evidence="4">The sequence shown here is derived from an EMBL/GenBank/DDBJ whole genome shotgun (WGS) entry which is preliminary data.</text>
</comment>
<dbReference type="SUPFAM" id="SSF103088">
    <property type="entry name" value="OmpA-like"/>
    <property type="match status" value="1"/>
</dbReference>
<dbReference type="PANTHER" id="PTHR30329">
    <property type="entry name" value="STATOR ELEMENT OF FLAGELLAR MOTOR COMPLEX"/>
    <property type="match status" value="1"/>
</dbReference>
<sequence>MPRSSWTGNPMLKIKGSAVFLLLAVLVGERAFATDLDFKGIFFKEGLPSVGGDLAGSTVMFDDYAVPVLKDDSAAFLNLKSNAKVKIVGFTDNQECQRDICKALSLRRAQLVNAWLLAHDFPADRLLAPEGHGSSDPIDTNATADGRQRNRRAEFQIIAPPGQP</sequence>
<protein>
    <submittedName>
        <fullName evidence="4">OmpA family protein</fullName>
    </submittedName>
</protein>
<accession>A0A370X1U1</accession>
<name>A0A370X1U1_9GAMM</name>
<evidence type="ECO:0000313" key="4">
    <source>
        <dbReference type="EMBL" id="RDS82221.1"/>
    </source>
</evidence>
<dbReference type="Pfam" id="PF00691">
    <property type="entry name" value="OmpA"/>
    <property type="match status" value="1"/>
</dbReference>
<dbReference type="CDD" id="cd07185">
    <property type="entry name" value="OmpA_C-like"/>
    <property type="match status" value="1"/>
</dbReference>
<feature type="domain" description="OmpA-like" evidence="3">
    <location>
        <begin position="30"/>
        <end position="161"/>
    </location>
</feature>
<organism evidence="4 5">
    <name type="scientific">Dyella monticola</name>
    <dbReference type="NCBI Taxonomy" id="1927958"/>
    <lineage>
        <taxon>Bacteria</taxon>
        <taxon>Pseudomonadati</taxon>
        <taxon>Pseudomonadota</taxon>
        <taxon>Gammaproteobacteria</taxon>
        <taxon>Lysobacterales</taxon>
        <taxon>Rhodanobacteraceae</taxon>
        <taxon>Dyella</taxon>
    </lineage>
</organism>
<evidence type="ECO:0000259" key="3">
    <source>
        <dbReference type="PROSITE" id="PS51123"/>
    </source>
</evidence>
<evidence type="ECO:0000256" key="1">
    <source>
        <dbReference type="PROSITE-ProRule" id="PRU00473"/>
    </source>
</evidence>
<keyword evidence="5" id="KW-1185">Reference proteome</keyword>
<dbReference type="Proteomes" id="UP000254258">
    <property type="component" value="Unassembled WGS sequence"/>
</dbReference>
<dbReference type="Gene3D" id="3.30.1330.60">
    <property type="entry name" value="OmpA-like domain"/>
    <property type="match status" value="1"/>
</dbReference>
<dbReference type="PROSITE" id="PS51123">
    <property type="entry name" value="OMPA_2"/>
    <property type="match status" value="1"/>
</dbReference>
<dbReference type="PANTHER" id="PTHR30329:SF21">
    <property type="entry name" value="LIPOPROTEIN YIAD-RELATED"/>
    <property type="match status" value="1"/>
</dbReference>
<feature type="region of interest" description="Disordered" evidence="2">
    <location>
        <begin position="128"/>
        <end position="164"/>
    </location>
</feature>
<reference evidence="4 5" key="1">
    <citation type="submission" date="2018-07" db="EMBL/GenBank/DDBJ databases">
        <title>Dyella monticola sp. nov. and Dyella psychrodurans sp. nov. isolated from monsoon evergreen broad-leaved forest soil of Dinghu Mountain, China.</title>
        <authorList>
            <person name="Gao Z."/>
            <person name="Qiu L."/>
        </authorList>
    </citation>
    <scope>NUCLEOTIDE SEQUENCE [LARGE SCALE GENOMIC DNA]</scope>
    <source>
        <strain evidence="4 5">4G-K06</strain>
    </source>
</reference>
<gene>
    <name evidence="4" type="ORF">DWU98_09290</name>
</gene>
<evidence type="ECO:0000313" key="5">
    <source>
        <dbReference type="Proteomes" id="UP000254258"/>
    </source>
</evidence>
<dbReference type="InterPro" id="IPR050330">
    <property type="entry name" value="Bact_OuterMem_StrucFunc"/>
</dbReference>
<proteinExistence type="predicted"/>
<dbReference type="AlphaFoldDB" id="A0A370X1U1"/>
<dbReference type="InterPro" id="IPR006665">
    <property type="entry name" value="OmpA-like"/>
</dbReference>
<dbReference type="InterPro" id="IPR036737">
    <property type="entry name" value="OmpA-like_sf"/>
</dbReference>
<dbReference type="EMBL" id="QRBE01000004">
    <property type="protein sequence ID" value="RDS82221.1"/>
    <property type="molecule type" value="Genomic_DNA"/>
</dbReference>
<keyword evidence="1" id="KW-0472">Membrane</keyword>
<evidence type="ECO:0000256" key="2">
    <source>
        <dbReference type="SAM" id="MobiDB-lite"/>
    </source>
</evidence>
<dbReference type="GO" id="GO:0016020">
    <property type="term" value="C:membrane"/>
    <property type="evidence" value="ECO:0007669"/>
    <property type="project" value="UniProtKB-UniRule"/>
</dbReference>